<comment type="caution">
    <text evidence="3">The sequence shown here is derived from an EMBL/GenBank/DDBJ whole genome shotgun (WGS) entry which is preliminary data.</text>
</comment>
<dbReference type="PROSITE" id="PS50994">
    <property type="entry name" value="INTEGRASE"/>
    <property type="match status" value="1"/>
</dbReference>
<feature type="domain" description="Integrase catalytic" evidence="2">
    <location>
        <begin position="118"/>
        <end position="290"/>
    </location>
</feature>
<evidence type="ECO:0000313" key="5">
    <source>
        <dbReference type="Proteomes" id="UP001456307"/>
    </source>
</evidence>
<dbReference type="NCBIfam" id="NF033546">
    <property type="entry name" value="transpos_IS21"/>
    <property type="match status" value="1"/>
</dbReference>
<dbReference type="Proteomes" id="UP001456307">
    <property type="component" value="Unassembled WGS sequence"/>
</dbReference>
<dbReference type="InterPro" id="IPR012337">
    <property type="entry name" value="RNaseH-like_sf"/>
</dbReference>
<dbReference type="RefSeq" id="WP_347964312.1">
    <property type="nucleotide sequence ID" value="NZ_JBCNVQ010000003.1"/>
</dbReference>
<comment type="similarity">
    <text evidence="1">Belongs to the transposase IS21/IS408/IS1162 family.</text>
</comment>
<dbReference type="InterPro" id="IPR001584">
    <property type="entry name" value="Integrase_cat-core"/>
</dbReference>
<dbReference type="Pfam" id="PF22483">
    <property type="entry name" value="Mu-transpos_C_2"/>
    <property type="match status" value="1"/>
</dbReference>
<evidence type="ECO:0000259" key="2">
    <source>
        <dbReference type="PROSITE" id="PS50994"/>
    </source>
</evidence>
<dbReference type="Gene3D" id="3.30.420.10">
    <property type="entry name" value="Ribonuclease H-like superfamily/Ribonuclease H"/>
    <property type="match status" value="1"/>
</dbReference>
<dbReference type="SUPFAM" id="SSF53098">
    <property type="entry name" value="Ribonuclease H-like"/>
    <property type="match status" value="1"/>
</dbReference>
<evidence type="ECO:0000313" key="3">
    <source>
        <dbReference type="EMBL" id="MEO5285644.1"/>
    </source>
</evidence>
<dbReference type="EMBL" id="JBCNVT010000001">
    <property type="protein sequence ID" value="MEO5285644.1"/>
    <property type="molecule type" value="Genomic_DNA"/>
</dbReference>
<dbReference type="InterPro" id="IPR054353">
    <property type="entry name" value="IstA-like_C"/>
</dbReference>
<accession>A0ABV0I3B5</accession>
<sequence length="404" mass="47612">MRKDIFERMRFFVKEDIKPNFSQIARQYGVDRRTAKTLYDKASQVKEVVRKKRNIHGKLDDFKEIVKLKYEAGCTAMAIYRFIQKKGYTGGYTLVKTFCRNYKQEEIKKATIRVTHTIGLSAQVDWKEEVKLRDKYGKVHTFNIFLYVLPYSKLKFISLTMDKSQDTLFEMLYKAFQYTNGVPKEIWFDNMATVVDHHSSYPGHVKFNEKFLSFSKDAGFKAIACQPYRPQTKGVVESLARTTSRLAPYDGEFKTLKELDGIVDEICRDLNLEESQSTHKIPKELWQKEKECLNPLNDDIDRYFNSVQTRKVSKDSMIMFRKNQYSVDPKYIGKTVEIKLSPTNKSIKIYYMGVEIRSHNLTDKQFNYNEDDYKAILKTDLFKDRSEDELNKYMSENLKAYDCL</sequence>
<organism evidence="3 5">
    <name type="scientific">Limosilactobacillus allomucosae</name>
    <dbReference type="NCBI Taxonomy" id="3142938"/>
    <lineage>
        <taxon>Bacteria</taxon>
        <taxon>Bacillati</taxon>
        <taxon>Bacillota</taxon>
        <taxon>Bacilli</taxon>
        <taxon>Lactobacillales</taxon>
        <taxon>Lactobacillaceae</taxon>
        <taxon>Limosilactobacillus</taxon>
    </lineage>
</organism>
<reference evidence="3 5" key="1">
    <citation type="submission" date="2024-04" db="EMBL/GenBank/DDBJ databases">
        <title>Limosilactobacillus allomucosae sp. nov., a novel species isolated from wild boar faecal samples as potential probiotics for domestic pigs.</title>
        <authorList>
            <person name="Chen B."/>
        </authorList>
    </citation>
    <scope>NUCLEOTIDE SEQUENCE [LARGE SCALE GENOMIC DNA]</scope>
    <source>
        <strain evidence="3 5">WILCCON 0055</strain>
    </source>
</reference>
<evidence type="ECO:0000313" key="4">
    <source>
        <dbReference type="EMBL" id="MEO5286038.1"/>
    </source>
</evidence>
<protein>
    <submittedName>
        <fullName evidence="3">IS21 family transposase</fullName>
    </submittedName>
</protein>
<dbReference type="InterPro" id="IPR036397">
    <property type="entry name" value="RNaseH_sf"/>
</dbReference>
<dbReference type="PANTHER" id="PTHR35004">
    <property type="entry name" value="TRANSPOSASE RV3428C-RELATED"/>
    <property type="match status" value="1"/>
</dbReference>
<evidence type="ECO:0000256" key="1">
    <source>
        <dbReference type="ARBA" id="ARBA00009277"/>
    </source>
</evidence>
<keyword evidence="5" id="KW-1185">Reference proteome</keyword>
<dbReference type="EMBL" id="JBCNVT010000001">
    <property type="protein sequence ID" value="MEO5286038.1"/>
    <property type="molecule type" value="Genomic_DNA"/>
</dbReference>
<dbReference type="PANTHER" id="PTHR35004:SF6">
    <property type="entry name" value="TRANSPOSASE"/>
    <property type="match status" value="1"/>
</dbReference>
<name>A0ABV0I3B5_9LACO</name>
<gene>
    <name evidence="3" type="primary">istA</name>
    <name evidence="3" type="ORF">AAVZ08_03325</name>
    <name evidence="4" type="ORF">AAVZ08_05470</name>
</gene>
<proteinExistence type="inferred from homology"/>